<feature type="modified residue" description="N6-(pyridoxal phosphate)lysine" evidence="12">
    <location>
        <position position="194"/>
    </location>
</feature>
<dbReference type="FunFam" id="3.40.640.10:FF:000010">
    <property type="entry name" value="Phosphoserine aminotransferase"/>
    <property type="match status" value="1"/>
</dbReference>
<comment type="subcellular location">
    <subcellularLocation>
        <location evidence="12">Cytoplasm</location>
    </subcellularLocation>
</comment>
<dbReference type="OrthoDB" id="9809412at2"/>
<dbReference type="Gene3D" id="3.40.640.10">
    <property type="entry name" value="Type I PLP-dependent aspartate aminotransferase-like (Major domain)"/>
    <property type="match status" value="1"/>
</dbReference>
<keyword evidence="5 12" id="KW-0028">Amino-acid biosynthesis</keyword>
<comment type="similarity">
    <text evidence="3 12">Belongs to the class-V pyridoxal-phosphate-dependent aminotransferase family. SerC subfamily.</text>
</comment>
<protein>
    <recommendedName>
        <fullName evidence="12">Phosphoserine aminotransferase</fullName>
        <ecNumber evidence="12">2.6.1.52</ecNumber>
    </recommendedName>
    <alternativeName>
        <fullName evidence="12">Phosphohydroxythreonine aminotransferase</fullName>
        <shortName evidence="12">PSAT</shortName>
    </alternativeName>
</protein>
<dbReference type="SUPFAM" id="SSF53383">
    <property type="entry name" value="PLP-dependent transferases"/>
    <property type="match status" value="1"/>
</dbReference>
<evidence type="ECO:0000256" key="13">
    <source>
        <dbReference type="RuleBase" id="RU004505"/>
    </source>
</evidence>
<evidence type="ECO:0000313" key="16">
    <source>
        <dbReference type="Proteomes" id="UP000252081"/>
    </source>
</evidence>
<comment type="cofactor">
    <cofactor evidence="12">
        <name>pyridoxal 5'-phosphate</name>
        <dbReference type="ChEBI" id="CHEBI:597326"/>
    </cofactor>
    <text evidence="12">Binds 1 pyridoxal phosphate per subunit.</text>
</comment>
<dbReference type="GO" id="GO:0004648">
    <property type="term" value="F:O-phospho-L-serine:2-oxoglutarate aminotransferase activity"/>
    <property type="evidence" value="ECO:0007669"/>
    <property type="project" value="UniProtKB-UniRule"/>
</dbReference>
<dbReference type="InterPro" id="IPR020578">
    <property type="entry name" value="Aminotrans_V_PyrdxlP_BS"/>
</dbReference>
<keyword evidence="7 12" id="KW-0663">Pyridoxal phosphate</keyword>
<evidence type="ECO:0000256" key="5">
    <source>
        <dbReference type="ARBA" id="ARBA00022605"/>
    </source>
</evidence>
<dbReference type="EMBL" id="QNQU01000007">
    <property type="protein sequence ID" value="RBQ07985.1"/>
    <property type="molecule type" value="Genomic_DNA"/>
</dbReference>
<evidence type="ECO:0000313" key="15">
    <source>
        <dbReference type="EMBL" id="RBQ07985.1"/>
    </source>
</evidence>
<dbReference type="GO" id="GO:0030170">
    <property type="term" value="F:pyridoxal phosphate binding"/>
    <property type="evidence" value="ECO:0007669"/>
    <property type="project" value="UniProtKB-UniRule"/>
</dbReference>
<dbReference type="HAMAP" id="MF_00160">
    <property type="entry name" value="SerC_aminotrans_5"/>
    <property type="match status" value="1"/>
</dbReference>
<evidence type="ECO:0000256" key="4">
    <source>
        <dbReference type="ARBA" id="ARBA00022576"/>
    </source>
</evidence>
<evidence type="ECO:0000256" key="1">
    <source>
        <dbReference type="ARBA" id="ARBA00004915"/>
    </source>
</evidence>
<dbReference type="PANTHER" id="PTHR43247">
    <property type="entry name" value="PHOSPHOSERINE AMINOTRANSFERASE"/>
    <property type="match status" value="1"/>
</dbReference>
<dbReference type="PROSITE" id="PS00595">
    <property type="entry name" value="AA_TRANSFER_CLASS_5"/>
    <property type="match status" value="1"/>
</dbReference>
<feature type="binding site" evidence="12">
    <location>
        <begin position="77"/>
        <end position="78"/>
    </location>
    <ligand>
        <name>pyridoxal 5'-phosphate</name>
        <dbReference type="ChEBI" id="CHEBI:597326"/>
    </ligand>
</feature>
<evidence type="ECO:0000256" key="10">
    <source>
        <dbReference type="ARBA" id="ARBA00047630"/>
    </source>
</evidence>
<comment type="caution">
    <text evidence="12">Lacks conserved residue(s) required for the propagation of feature annotation.</text>
</comment>
<evidence type="ECO:0000256" key="6">
    <source>
        <dbReference type="ARBA" id="ARBA00022679"/>
    </source>
</evidence>
<dbReference type="UniPathway" id="UPA00135">
    <property type="reaction ID" value="UER00197"/>
</dbReference>
<organism evidence="15 16">
    <name type="scientific">Pedobacter miscanthi</name>
    <dbReference type="NCBI Taxonomy" id="2259170"/>
    <lineage>
        <taxon>Bacteria</taxon>
        <taxon>Pseudomonadati</taxon>
        <taxon>Bacteroidota</taxon>
        <taxon>Sphingobacteriia</taxon>
        <taxon>Sphingobacteriales</taxon>
        <taxon>Sphingobacteriaceae</taxon>
        <taxon>Pedobacter</taxon>
    </lineage>
</organism>
<dbReference type="GO" id="GO:0006564">
    <property type="term" value="P:L-serine biosynthetic process"/>
    <property type="evidence" value="ECO:0007669"/>
    <property type="project" value="UniProtKB-UniRule"/>
</dbReference>
<accession>A0A366L274</accession>
<dbReference type="InterPro" id="IPR022278">
    <property type="entry name" value="Pser_aminoTfrase"/>
</dbReference>
<keyword evidence="4 12" id="KW-0032">Aminotransferase</keyword>
<feature type="domain" description="Aminotransferase class V" evidence="14">
    <location>
        <begin position="7"/>
        <end position="346"/>
    </location>
</feature>
<gene>
    <name evidence="12" type="primary">serC</name>
    <name evidence="15" type="ORF">DRW42_09990</name>
</gene>
<evidence type="ECO:0000256" key="3">
    <source>
        <dbReference type="ARBA" id="ARBA00006904"/>
    </source>
</evidence>
<evidence type="ECO:0000256" key="8">
    <source>
        <dbReference type="ARBA" id="ARBA00023096"/>
    </source>
</evidence>
<name>A0A366L274_9SPHI</name>
<reference evidence="15 16" key="1">
    <citation type="submission" date="2018-07" db="EMBL/GenBank/DDBJ databases">
        <title>A draft genome of a endophytic bacteria, a new species of Pedobacter.</title>
        <authorList>
            <person name="Zhang Z.D."/>
            <person name="Chen Z.J."/>
        </authorList>
    </citation>
    <scope>NUCLEOTIDE SEQUENCE [LARGE SCALE GENOMIC DNA]</scope>
    <source>
        <strain evidence="15 16">RS10</strain>
    </source>
</reference>
<feature type="binding site" evidence="12">
    <location>
        <begin position="235"/>
        <end position="236"/>
    </location>
    <ligand>
        <name>pyridoxal 5'-phosphate</name>
        <dbReference type="ChEBI" id="CHEBI:597326"/>
    </ligand>
</feature>
<dbReference type="UniPathway" id="UPA00244">
    <property type="reaction ID" value="UER00311"/>
</dbReference>
<dbReference type="InterPro" id="IPR015424">
    <property type="entry name" value="PyrdxlP-dep_Trfase"/>
</dbReference>
<dbReference type="EC" id="2.6.1.52" evidence="12"/>
<dbReference type="GO" id="GO:0005737">
    <property type="term" value="C:cytoplasm"/>
    <property type="evidence" value="ECO:0007669"/>
    <property type="project" value="UniProtKB-SubCell"/>
</dbReference>
<evidence type="ECO:0000256" key="12">
    <source>
        <dbReference type="HAMAP-Rule" id="MF_00160"/>
    </source>
</evidence>
<dbReference type="Pfam" id="PF00266">
    <property type="entry name" value="Aminotran_5"/>
    <property type="match status" value="1"/>
</dbReference>
<comment type="catalytic activity">
    <reaction evidence="11 12 13">
        <text>O-phospho-L-serine + 2-oxoglutarate = 3-phosphooxypyruvate + L-glutamate</text>
        <dbReference type="Rhea" id="RHEA:14329"/>
        <dbReference type="ChEBI" id="CHEBI:16810"/>
        <dbReference type="ChEBI" id="CHEBI:18110"/>
        <dbReference type="ChEBI" id="CHEBI:29985"/>
        <dbReference type="ChEBI" id="CHEBI:57524"/>
        <dbReference type="EC" id="2.6.1.52"/>
    </reaction>
</comment>
<proteinExistence type="inferred from homology"/>
<keyword evidence="12" id="KW-0963">Cytoplasm</keyword>
<comment type="function">
    <text evidence="12">Catalyzes the reversible conversion of 3-phosphohydroxypyruvate to phosphoserine and of 3-hydroxy-2-oxo-4-phosphonooxybutanoate to phosphohydroxythreonine.</text>
</comment>
<dbReference type="AlphaFoldDB" id="A0A366L274"/>
<keyword evidence="16" id="KW-1185">Reference proteome</keyword>
<feature type="binding site" evidence="12">
    <location>
        <position position="103"/>
    </location>
    <ligand>
        <name>pyridoxal 5'-phosphate</name>
        <dbReference type="ChEBI" id="CHEBI:597326"/>
    </ligand>
</feature>
<keyword evidence="9 12" id="KW-0718">Serine biosynthesis</keyword>
<feature type="binding site" evidence="12">
    <location>
        <position position="43"/>
    </location>
    <ligand>
        <name>L-glutamate</name>
        <dbReference type="ChEBI" id="CHEBI:29985"/>
    </ligand>
</feature>
<evidence type="ECO:0000259" key="14">
    <source>
        <dbReference type="Pfam" id="PF00266"/>
    </source>
</evidence>
<evidence type="ECO:0000256" key="9">
    <source>
        <dbReference type="ARBA" id="ARBA00023299"/>
    </source>
</evidence>
<dbReference type="NCBIfam" id="TIGR01364">
    <property type="entry name" value="serC_1"/>
    <property type="match status" value="1"/>
</dbReference>
<dbReference type="RefSeq" id="WP_113948744.1">
    <property type="nucleotide sequence ID" value="NZ_QNQU01000007.1"/>
</dbReference>
<comment type="pathway">
    <text evidence="1 12">Cofactor biosynthesis; pyridoxine 5'-phosphate biosynthesis; pyridoxine 5'-phosphate from D-erythrose 4-phosphate: step 3/5.</text>
</comment>
<evidence type="ECO:0000256" key="7">
    <source>
        <dbReference type="ARBA" id="ARBA00022898"/>
    </source>
</evidence>
<keyword evidence="8 12" id="KW-0664">Pyridoxine biosynthesis</keyword>
<comment type="subunit">
    <text evidence="12">Homodimer.</text>
</comment>
<feature type="binding site" evidence="12">
    <location>
        <position position="151"/>
    </location>
    <ligand>
        <name>pyridoxal 5'-phosphate</name>
        <dbReference type="ChEBI" id="CHEBI:597326"/>
    </ligand>
</feature>
<comment type="caution">
    <text evidence="15">The sequence shown here is derived from an EMBL/GenBank/DDBJ whole genome shotgun (WGS) entry which is preliminary data.</text>
</comment>
<comment type="pathway">
    <text evidence="2 12 13">Amino-acid biosynthesis; L-serine biosynthesis; L-serine from 3-phospho-D-glycerate: step 2/3.</text>
</comment>
<dbReference type="NCBIfam" id="NF003764">
    <property type="entry name" value="PRK05355.1"/>
    <property type="match status" value="1"/>
</dbReference>
<dbReference type="PIRSF" id="PIRSF000525">
    <property type="entry name" value="SerC"/>
    <property type="match status" value="1"/>
</dbReference>
<evidence type="ECO:0000256" key="11">
    <source>
        <dbReference type="ARBA" id="ARBA00049007"/>
    </source>
</evidence>
<evidence type="ECO:0000256" key="2">
    <source>
        <dbReference type="ARBA" id="ARBA00005099"/>
    </source>
</evidence>
<dbReference type="Proteomes" id="UP000252081">
    <property type="component" value="Unassembled WGS sequence"/>
</dbReference>
<dbReference type="Gene3D" id="3.90.1150.10">
    <property type="entry name" value="Aspartate Aminotransferase, domain 1"/>
    <property type="match status" value="1"/>
</dbReference>
<feature type="binding site" evidence="12">
    <location>
        <position position="170"/>
    </location>
    <ligand>
        <name>pyridoxal 5'-phosphate</name>
        <dbReference type="ChEBI" id="CHEBI:597326"/>
    </ligand>
</feature>
<dbReference type="PANTHER" id="PTHR43247:SF1">
    <property type="entry name" value="PHOSPHOSERINE AMINOTRANSFERASE"/>
    <property type="match status" value="1"/>
</dbReference>
<feature type="binding site" evidence="12">
    <location>
        <position position="193"/>
    </location>
    <ligand>
        <name>pyridoxal 5'-phosphate</name>
        <dbReference type="ChEBI" id="CHEBI:597326"/>
    </ligand>
</feature>
<dbReference type="InterPro" id="IPR015422">
    <property type="entry name" value="PyrdxlP-dep_Trfase_small"/>
</dbReference>
<sequence length="370" mass="41284">MISKKHNFGAGPCILPSTVMEQAAQAVLDWNSNGLSILEVSHRSVEFESVITKTQLLVRELLNVPDSYSVLFLQGGASTQFSMVPLNFLKKGRKACYLDTGYFAKKAIKEARLFGDVEIVASSRDKAYCYIPDNYELSHGTAYLHLTSNNTIEGTEMFAFPKVAVPVVCDMSSDIFSREINVRDFDLIYAGAQKNMGPAGLTLVIAKNSFLDSVNCELPSMSDYRIYRDNNSMFNTPPVFSIYVSMLNLIWLKEMGGVKEIEKLNISKARLLYGEIDRNSLFDGLANLAHRSRMNVTFRAKDERTGAAFFELASERGMVGIRGYRTVGGFRVSLYNALPLESVEALVVLMREFEQMVACANTVSHLESVR</sequence>
<dbReference type="GO" id="GO:0008615">
    <property type="term" value="P:pyridoxine biosynthetic process"/>
    <property type="evidence" value="ECO:0007669"/>
    <property type="project" value="UniProtKB-UniRule"/>
</dbReference>
<comment type="catalytic activity">
    <reaction evidence="10 12">
        <text>4-(phosphooxy)-L-threonine + 2-oxoglutarate = (R)-3-hydroxy-2-oxo-4-phosphooxybutanoate + L-glutamate</text>
        <dbReference type="Rhea" id="RHEA:16573"/>
        <dbReference type="ChEBI" id="CHEBI:16810"/>
        <dbReference type="ChEBI" id="CHEBI:29985"/>
        <dbReference type="ChEBI" id="CHEBI:58452"/>
        <dbReference type="ChEBI" id="CHEBI:58538"/>
        <dbReference type="EC" id="2.6.1.52"/>
    </reaction>
</comment>
<dbReference type="InterPro" id="IPR000192">
    <property type="entry name" value="Aminotrans_V_dom"/>
</dbReference>
<dbReference type="InterPro" id="IPR015421">
    <property type="entry name" value="PyrdxlP-dep_Trfase_major"/>
</dbReference>
<dbReference type="FunFam" id="3.90.1150.10:FF:000006">
    <property type="entry name" value="Phosphoserine aminotransferase"/>
    <property type="match status" value="1"/>
</dbReference>
<keyword evidence="6 12" id="KW-0808">Transferase</keyword>